<feature type="chain" id="PRO_5047279240" evidence="2">
    <location>
        <begin position="28"/>
        <end position="142"/>
    </location>
</feature>
<name>A0ABP0QST8_9DINO</name>
<gene>
    <name evidence="3" type="ORF">CCMP2556_LOCUS43344</name>
</gene>
<dbReference type="EMBL" id="CAXAMN010024807">
    <property type="protein sequence ID" value="CAK9090171.1"/>
    <property type="molecule type" value="Genomic_DNA"/>
</dbReference>
<keyword evidence="4" id="KW-1185">Reference proteome</keyword>
<feature type="signal peptide" evidence="2">
    <location>
        <begin position="1"/>
        <end position="27"/>
    </location>
</feature>
<feature type="compositionally biased region" description="Low complexity" evidence="1">
    <location>
        <begin position="94"/>
        <end position="105"/>
    </location>
</feature>
<dbReference type="Proteomes" id="UP001642484">
    <property type="component" value="Unassembled WGS sequence"/>
</dbReference>
<evidence type="ECO:0000256" key="1">
    <source>
        <dbReference type="SAM" id="MobiDB-lite"/>
    </source>
</evidence>
<feature type="region of interest" description="Disordered" evidence="1">
    <location>
        <begin position="29"/>
        <end position="49"/>
    </location>
</feature>
<evidence type="ECO:0000313" key="4">
    <source>
        <dbReference type="Proteomes" id="UP001642484"/>
    </source>
</evidence>
<organism evidence="3 4">
    <name type="scientific">Durusdinium trenchii</name>
    <dbReference type="NCBI Taxonomy" id="1381693"/>
    <lineage>
        <taxon>Eukaryota</taxon>
        <taxon>Sar</taxon>
        <taxon>Alveolata</taxon>
        <taxon>Dinophyceae</taxon>
        <taxon>Suessiales</taxon>
        <taxon>Symbiodiniaceae</taxon>
        <taxon>Durusdinium</taxon>
    </lineage>
</organism>
<feature type="region of interest" description="Disordered" evidence="1">
    <location>
        <begin position="79"/>
        <end position="107"/>
    </location>
</feature>
<sequence length="142" mass="15617">MPKRGLLSFGLLLAVGRLWTFCGLSQASHDGRTTRTERQRAEDAQSEISAERSEELLIALGRNLWAAADVARGECPPGCRAFGPPSPGRPEVLPAGPRGRRAGAPQRSRCSDWLRRLGMGMRNLGPRLRNLKVENPLKEHDP</sequence>
<proteinExistence type="predicted"/>
<evidence type="ECO:0000256" key="2">
    <source>
        <dbReference type="SAM" id="SignalP"/>
    </source>
</evidence>
<evidence type="ECO:0000313" key="3">
    <source>
        <dbReference type="EMBL" id="CAK9090171.1"/>
    </source>
</evidence>
<reference evidence="3 4" key="1">
    <citation type="submission" date="2024-02" db="EMBL/GenBank/DDBJ databases">
        <authorList>
            <person name="Chen Y."/>
            <person name="Shah S."/>
            <person name="Dougan E. K."/>
            <person name="Thang M."/>
            <person name="Chan C."/>
        </authorList>
    </citation>
    <scope>NUCLEOTIDE SEQUENCE [LARGE SCALE GENOMIC DNA]</scope>
</reference>
<protein>
    <submittedName>
        <fullName evidence="3">Uncharacterized protein</fullName>
    </submittedName>
</protein>
<keyword evidence="2" id="KW-0732">Signal</keyword>
<comment type="caution">
    <text evidence="3">The sequence shown here is derived from an EMBL/GenBank/DDBJ whole genome shotgun (WGS) entry which is preliminary data.</text>
</comment>
<accession>A0ABP0QST8</accession>